<dbReference type="Pfam" id="PF02845">
    <property type="entry name" value="CUE"/>
    <property type="match status" value="1"/>
</dbReference>
<evidence type="ECO:0000256" key="1">
    <source>
        <dbReference type="ARBA" id="ARBA00004406"/>
    </source>
</evidence>
<dbReference type="PROSITE" id="PS51140">
    <property type="entry name" value="CUE"/>
    <property type="match status" value="1"/>
</dbReference>
<keyword evidence="4" id="KW-0256">Endoplasmic reticulum</keyword>
<dbReference type="GO" id="GO:0005811">
    <property type="term" value="C:lipid droplet"/>
    <property type="evidence" value="ECO:0007669"/>
    <property type="project" value="UniProtKB-SubCell"/>
</dbReference>
<evidence type="ECO:0000256" key="8">
    <source>
        <dbReference type="ARBA" id="ARBA00035713"/>
    </source>
</evidence>
<dbReference type="EMBL" id="CASHTH010002643">
    <property type="protein sequence ID" value="CAI8033177.1"/>
    <property type="molecule type" value="Genomic_DNA"/>
</dbReference>
<accession>A0AA35X0E1</accession>
<keyword evidence="3" id="KW-0551">Lipid droplet</keyword>
<dbReference type="InterPro" id="IPR003892">
    <property type="entry name" value="CUE"/>
</dbReference>
<evidence type="ECO:0000256" key="3">
    <source>
        <dbReference type="ARBA" id="ARBA00022677"/>
    </source>
</evidence>
<evidence type="ECO:0000256" key="5">
    <source>
        <dbReference type="ARBA" id="ARBA00023136"/>
    </source>
</evidence>
<feature type="transmembrane region" description="Helical" evidence="10">
    <location>
        <begin position="110"/>
        <end position="135"/>
    </location>
</feature>
<keyword evidence="5 10" id="KW-0472">Membrane</keyword>
<dbReference type="GO" id="GO:0036503">
    <property type="term" value="P:ERAD pathway"/>
    <property type="evidence" value="ECO:0007669"/>
    <property type="project" value="InterPro"/>
</dbReference>
<protein>
    <recommendedName>
        <fullName evidence="7">Lipid droplet-regulating VLDL assembly factor AUP1</fullName>
    </recommendedName>
    <alternativeName>
        <fullName evidence="8">Ancient ubiquitous protein 1</fullName>
    </alternativeName>
</protein>
<comment type="caution">
    <text evidence="12">The sequence shown here is derived from an EMBL/GenBank/DDBJ whole genome shotgun (WGS) entry which is preliminary data.</text>
</comment>
<dbReference type="Proteomes" id="UP001174909">
    <property type="component" value="Unassembled WGS sequence"/>
</dbReference>
<dbReference type="Gene3D" id="1.10.8.10">
    <property type="entry name" value="DNA helicase RuvA subunit, C-terminal domain"/>
    <property type="match status" value="1"/>
</dbReference>
<dbReference type="GO" id="GO:0005789">
    <property type="term" value="C:endoplasmic reticulum membrane"/>
    <property type="evidence" value="ECO:0007669"/>
    <property type="project" value="UniProtKB-SubCell"/>
</dbReference>
<comment type="similarity">
    <text evidence="6">Belongs to the AUP1 family.</text>
</comment>
<dbReference type="CDD" id="cd14420">
    <property type="entry name" value="CUE_AUP1"/>
    <property type="match status" value="1"/>
</dbReference>
<feature type="domain" description="CUE" evidence="11">
    <location>
        <begin position="325"/>
        <end position="367"/>
    </location>
</feature>
<keyword evidence="10" id="KW-0812">Transmembrane</keyword>
<dbReference type="PANTHER" id="PTHR15486">
    <property type="entry name" value="ANCIENT UBIQUITOUS PROTEIN"/>
    <property type="match status" value="1"/>
</dbReference>
<feature type="transmembrane region" description="Helical" evidence="10">
    <location>
        <begin position="35"/>
        <end position="62"/>
    </location>
</feature>
<feature type="transmembrane region" description="Helical" evidence="10">
    <location>
        <begin position="71"/>
        <end position="90"/>
    </location>
</feature>
<evidence type="ECO:0000256" key="4">
    <source>
        <dbReference type="ARBA" id="ARBA00022824"/>
    </source>
</evidence>
<feature type="compositionally biased region" description="Low complexity" evidence="9">
    <location>
        <begin position="294"/>
        <end position="313"/>
    </location>
</feature>
<evidence type="ECO:0000256" key="7">
    <source>
        <dbReference type="ARBA" id="ARBA00035685"/>
    </source>
</evidence>
<evidence type="ECO:0000313" key="13">
    <source>
        <dbReference type="Proteomes" id="UP001174909"/>
    </source>
</evidence>
<evidence type="ECO:0000256" key="9">
    <source>
        <dbReference type="SAM" id="MobiDB-lite"/>
    </source>
</evidence>
<dbReference type="PANTHER" id="PTHR15486:SF96">
    <property type="entry name" value="LIPID DROPLET-REGULATING VLDL ASSEMBLY FACTOR AUP1"/>
    <property type="match status" value="1"/>
</dbReference>
<evidence type="ECO:0000256" key="2">
    <source>
        <dbReference type="ARBA" id="ARBA00004502"/>
    </source>
</evidence>
<evidence type="ECO:0000313" key="12">
    <source>
        <dbReference type="EMBL" id="CAI8033177.1"/>
    </source>
</evidence>
<keyword evidence="13" id="KW-1185">Reference proteome</keyword>
<name>A0AA35X0E1_GEOBA</name>
<dbReference type="InterPro" id="IPR048056">
    <property type="entry name" value="AUP1_CUE"/>
</dbReference>
<evidence type="ECO:0000259" key="11">
    <source>
        <dbReference type="PROSITE" id="PS51140"/>
    </source>
</evidence>
<dbReference type="AlphaFoldDB" id="A0AA35X0E1"/>
<keyword evidence="10" id="KW-1133">Transmembrane helix</keyword>
<reference evidence="12" key="1">
    <citation type="submission" date="2023-03" db="EMBL/GenBank/DDBJ databases">
        <authorList>
            <person name="Steffen K."/>
            <person name="Cardenas P."/>
        </authorList>
    </citation>
    <scope>NUCLEOTIDE SEQUENCE</scope>
</reference>
<comment type="subcellular location">
    <subcellularLocation>
        <location evidence="1">Endoplasmic reticulum membrane</location>
        <topology evidence="1">Peripheral membrane protein</topology>
    </subcellularLocation>
    <subcellularLocation>
        <location evidence="2">Lipid droplet</location>
    </subcellularLocation>
</comment>
<gene>
    <name evidence="12" type="ORF">GBAR_LOCUS18708</name>
</gene>
<feature type="region of interest" description="Disordered" evidence="9">
    <location>
        <begin position="285"/>
        <end position="325"/>
    </location>
</feature>
<evidence type="ECO:0000256" key="6">
    <source>
        <dbReference type="ARBA" id="ARBA00035634"/>
    </source>
</evidence>
<proteinExistence type="inferred from homology"/>
<organism evidence="12 13">
    <name type="scientific">Geodia barretti</name>
    <name type="common">Barrett's horny sponge</name>
    <dbReference type="NCBI Taxonomy" id="519541"/>
    <lineage>
        <taxon>Eukaryota</taxon>
        <taxon>Metazoa</taxon>
        <taxon>Porifera</taxon>
        <taxon>Demospongiae</taxon>
        <taxon>Heteroscleromorpha</taxon>
        <taxon>Tetractinellida</taxon>
        <taxon>Astrophorina</taxon>
        <taxon>Geodiidae</taxon>
        <taxon>Geodia</taxon>
    </lineage>
</organism>
<sequence length="446" mass="50123">MEKSTAKESKSLSEADVEKLFHTKRLPRLPWSLLLVLYAPFGLFLTFLRICMSLQVILLLVICPAGSVKRFMLRVFFGVLGIVVITDSFHRKSSQTKIYVSNRVSLLDHVVFYLALDCITVSSGGVAAPLLHFFFPHRRLASRSPDDLEIEAKKMPEFDESRSTETVVPFAIQPEPLPTNGSHSLFQFSDWPCRLATDVQPIALTARRPFGIKLTTVYSSQWWDLFWTLFVPTTVFRVKLLAPMERREGEDGGQLSQRVQESLREELKLQESQVTMDNVTAWLKASRKGRTPGVSPTPRPRAVTTTTTTSQTPATPPPSSREPTGLDRMVDQVSAVLPQVPHTTIRKDLLRTQSVDATIANFLEGVVTYDPIPSPPAKPAPKPLPPPSYITSTPPTFKSSSLRPRKYYSPAMEAMHRQLSLEERKRELVQKARQSYIEKHGLNVSG</sequence>
<dbReference type="GO" id="GO:0043130">
    <property type="term" value="F:ubiquitin binding"/>
    <property type="evidence" value="ECO:0007669"/>
    <property type="project" value="InterPro"/>
</dbReference>
<evidence type="ECO:0000256" key="10">
    <source>
        <dbReference type="SAM" id="Phobius"/>
    </source>
</evidence>